<dbReference type="EMBL" id="CAJNIZ010024980">
    <property type="protein sequence ID" value="CAE7480758.1"/>
    <property type="molecule type" value="Genomic_DNA"/>
</dbReference>
<dbReference type="PROSITE" id="PS50088">
    <property type="entry name" value="ANK_REPEAT"/>
    <property type="match status" value="7"/>
</dbReference>
<evidence type="ECO:0000313" key="7">
    <source>
        <dbReference type="Proteomes" id="UP000649617"/>
    </source>
</evidence>
<protein>
    <submittedName>
        <fullName evidence="6">Kidins220b protein</fullName>
    </submittedName>
</protein>
<feature type="repeat" description="ANK" evidence="3">
    <location>
        <begin position="358"/>
        <end position="390"/>
    </location>
</feature>
<evidence type="ECO:0000256" key="3">
    <source>
        <dbReference type="PROSITE-ProRule" id="PRU00023"/>
    </source>
</evidence>
<dbReference type="PANTHER" id="PTHR23206">
    <property type="entry name" value="MASK PROTEIN"/>
    <property type="match status" value="1"/>
</dbReference>
<dbReference type="SMART" id="SM00248">
    <property type="entry name" value="ANK"/>
    <property type="match status" value="10"/>
</dbReference>
<feature type="repeat" description="ANK" evidence="3">
    <location>
        <begin position="172"/>
        <end position="204"/>
    </location>
</feature>
<dbReference type="PROSITE" id="PS50053">
    <property type="entry name" value="UBIQUITIN_2"/>
    <property type="match status" value="1"/>
</dbReference>
<feature type="domain" description="Ubiquitin-like" evidence="5">
    <location>
        <begin position="34"/>
        <end position="69"/>
    </location>
</feature>
<evidence type="ECO:0000256" key="1">
    <source>
        <dbReference type="ARBA" id="ARBA00022737"/>
    </source>
</evidence>
<dbReference type="InterPro" id="IPR051631">
    <property type="entry name" value="Ankyrin-KH/SAM_domain"/>
</dbReference>
<organism evidence="6 7">
    <name type="scientific">Symbiodinium pilosum</name>
    <name type="common">Dinoflagellate</name>
    <dbReference type="NCBI Taxonomy" id="2952"/>
    <lineage>
        <taxon>Eukaryota</taxon>
        <taxon>Sar</taxon>
        <taxon>Alveolata</taxon>
        <taxon>Dinophyceae</taxon>
        <taxon>Suessiales</taxon>
        <taxon>Symbiodiniaceae</taxon>
        <taxon>Symbiodinium</taxon>
    </lineage>
</organism>
<dbReference type="PROSITE" id="PS50297">
    <property type="entry name" value="ANK_REP_REGION"/>
    <property type="match status" value="5"/>
</dbReference>
<feature type="compositionally biased region" description="Acidic residues" evidence="4">
    <location>
        <begin position="116"/>
        <end position="132"/>
    </location>
</feature>
<proteinExistence type="predicted"/>
<dbReference type="InterPro" id="IPR000626">
    <property type="entry name" value="Ubiquitin-like_dom"/>
</dbReference>
<feature type="repeat" description="ANK" evidence="3">
    <location>
        <begin position="292"/>
        <end position="324"/>
    </location>
</feature>
<evidence type="ECO:0000256" key="2">
    <source>
        <dbReference type="ARBA" id="ARBA00023043"/>
    </source>
</evidence>
<dbReference type="OrthoDB" id="425233at2759"/>
<evidence type="ECO:0000256" key="4">
    <source>
        <dbReference type="SAM" id="MobiDB-lite"/>
    </source>
</evidence>
<dbReference type="InterPro" id="IPR036770">
    <property type="entry name" value="Ankyrin_rpt-contain_sf"/>
</dbReference>
<feature type="repeat" description="ANK" evidence="3">
    <location>
        <begin position="413"/>
        <end position="445"/>
    </location>
</feature>
<reference evidence="6" key="1">
    <citation type="submission" date="2021-02" db="EMBL/GenBank/DDBJ databases">
        <authorList>
            <person name="Dougan E. K."/>
            <person name="Rhodes N."/>
            <person name="Thang M."/>
            <person name="Chan C."/>
        </authorList>
    </citation>
    <scope>NUCLEOTIDE SEQUENCE</scope>
</reference>
<dbReference type="AlphaFoldDB" id="A0A812SGQ4"/>
<dbReference type="Pfam" id="PF12796">
    <property type="entry name" value="Ank_2"/>
    <property type="match status" value="4"/>
</dbReference>
<keyword evidence="2 3" id="KW-0040">ANK repeat</keyword>
<dbReference type="SUPFAM" id="SSF48403">
    <property type="entry name" value="Ankyrin repeat"/>
    <property type="match status" value="1"/>
</dbReference>
<accession>A0A812SGQ4</accession>
<feature type="region of interest" description="Disordered" evidence="4">
    <location>
        <begin position="110"/>
        <end position="132"/>
    </location>
</feature>
<feature type="repeat" description="ANK" evidence="3">
    <location>
        <begin position="239"/>
        <end position="271"/>
    </location>
</feature>
<dbReference type="SUPFAM" id="SSF54236">
    <property type="entry name" value="Ubiquitin-like"/>
    <property type="match status" value="1"/>
</dbReference>
<keyword evidence="1" id="KW-0677">Repeat</keyword>
<evidence type="ECO:0000259" key="5">
    <source>
        <dbReference type="PROSITE" id="PS50053"/>
    </source>
</evidence>
<feature type="repeat" description="ANK" evidence="3">
    <location>
        <begin position="206"/>
        <end position="238"/>
    </location>
</feature>
<dbReference type="Proteomes" id="UP000649617">
    <property type="component" value="Unassembled WGS sequence"/>
</dbReference>
<comment type="caution">
    <text evidence="6">The sequence shown here is derived from an EMBL/GenBank/DDBJ whole genome shotgun (WGS) entry which is preliminary data.</text>
</comment>
<dbReference type="PANTHER" id="PTHR23206:SF8">
    <property type="entry name" value="ANKYRIN REPEAT AND KH DOMAIN-CONTAINING 1"/>
    <property type="match status" value="1"/>
</dbReference>
<dbReference type="Gene3D" id="1.25.40.20">
    <property type="entry name" value="Ankyrin repeat-containing domain"/>
    <property type="match status" value="5"/>
</dbReference>
<dbReference type="Gene3D" id="3.10.20.90">
    <property type="entry name" value="Phosphatidylinositol 3-kinase Catalytic Subunit, Chain A, domain 1"/>
    <property type="match status" value="1"/>
</dbReference>
<gene>
    <name evidence="6" type="primary">kidins220b</name>
    <name evidence="6" type="ORF">SPIL2461_LOCUS12264</name>
</gene>
<keyword evidence="7" id="KW-1185">Reference proteome</keyword>
<dbReference type="InterPro" id="IPR029071">
    <property type="entry name" value="Ubiquitin-like_domsf"/>
</dbReference>
<evidence type="ECO:0000313" key="6">
    <source>
        <dbReference type="EMBL" id="CAE7480758.1"/>
    </source>
</evidence>
<sequence length="487" mass="52425">MNPSIPDSAEDALHVWNAAGKALFSGRVEGLSDVRTLKRQLQELCGVPRFRQRLLHGNVVLDDDAQLDSPVNLQLVLLPFCSTSYVQVIELHKAAETGDVSALEKLLQRPQNPELQLEEGSDWDSGDDGSELDDYRQVPLSTASFEGHVESVQLLLEARAHSDGCRETDITGAWTPLCCASSRGHVEIVRLLLKAAANPNGLRQQRASKPLCLAATAGEPSIVRMLLEADADKDAFDLDGETALCKASWEGHMEIARLLLSAGVDIDAYDGSDGCTAYPHGINSCKFRPPRVSGTPLCAASESGHEDVVRLLLSVHAYTEARNAEGETPLCSASLTGHLVIVQLLLGAFADIDVFNNNGETPLCAASFEGHIDVVAFLLKAGADRNAADENASNIRLGVGAKKRFSHSEYWTGGMTPLCAASCTGSLRIVRLLLNAGANDAAPDSKGNTPYSLALRAGHLQICNFLKAWDADAQCRNIKNKRHKRDC</sequence>
<feature type="repeat" description="ANK" evidence="3">
    <location>
        <begin position="325"/>
        <end position="357"/>
    </location>
</feature>
<name>A0A812SGQ4_SYMPI</name>
<dbReference type="CDD" id="cd17039">
    <property type="entry name" value="Ubl_ubiquitin_like"/>
    <property type="match status" value="1"/>
</dbReference>
<dbReference type="InterPro" id="IPR002110">
    <property type="entry name" value="Ankyrin_rpt"/>
</dbReference>